<reference evidence="1 2" key="1">
    <citation type="submission" date="2016-01" db="EMBL/GenBank/DDBJ databases">
        <authorList>
            <person name="Brown R."/>
        </authorList>
    </citation>
    <scope>NUCLEOTIDE SEQUENCE [LARGE SCALE GENOMIC DNA]</scope>
    <source>
        <strain evidence="1">Sporomusa sphaeroides DSM 2875</strain>
    </source>
</reference>
<gene>
    <name evidence="1" type="ORF">SSPH_02884</name>
</gene>
<keyword evidence="2" id="KW-1185">Reference proteome</keyword>
<protein>
    <submittedName>
        <fullName evidence="1">Uncharacterized protein</fullName>
    </submittedName>
</protein>
<comment type="caution">
    <text evidence="1">The sequence shown here is derived from an EMBL/GenBank/DDBJ whole genome shotgun (WGS) entry which is preliminary data.</text>
</comment>
<sequence>MPENIANNRPELTRQGEGYCRLYQAYIWNTLW</sequence>
<accession>A0ABP2C7B0</accession>
<evidence type="ECO:0000313" key="1">
    <source>
        <dbReference type="EMBL" id="CVK20217.1"/>
    </source>
</evidence>
<dbReference type="Proteomes" id="UP000245702">
    <property type="component" value="Unassembled WGS sequence"/>
</dbReference>
<name>A0ABP2C7B0_9FIRM</name>
<proteinExistence type="predicted"/>
<dbReference type="EMBL" id="FCOW01000016">
    <property type="protein sequence ID" value="CVK20217.1"/>
    <property type="molecule type" value="Genomic_DNA"/>
</dbReference>
<evidence type="ECO:0000313" key="2">
    <source>
        <dbReference type="Proteomes" id="UP000245702"/>
    </source>
</evidence>
<organism evidence="1 2">
    <name type="scientific">Sporomusa sphaeroides DSM 2875</name>
    <dbReference type="NCBI Taxonomy" id="1337886"/>
    <lineage>
        <taxon>Bacteria</taxon>
        <taxon>Bacillati</taxon>
        <taxon>Bacillota</taxon>
        <taxon>Negativicutes</taxon>
        <taxon>Selenomonadales</taxon>
        <taxon>Sporomusaceae</taxon>
        <taxon>Sporomusa</taxon>
    </lineage>
</organism>